<comment type="caution">
    <text evidence="2">The sequence shown here is derived from an EMBL/GenBank/DDBJ whole genome shotgun (WGS) entry which is preliminary data.</text>
</comment>
<dbReference type="PANTHER" id="PTHR43968">
    <property type="match status" value="1"/>
</dbReference>
<dbReference type="Pfam" id="PF13417">
    <property type="entry name" value="GST_N_3"/>
    <property type="match status" value="1"/>
</dbReference>
<dbReference type="Gene3D" id="3.40.30.110">
    <property type="match status" value="2"/>
</dbReference>
<dbReference type="PANTHER" id="PTHR43968:SF6">
    <property type="entry name" value="GLUTATHIONE S-TRANSFERASE OMEGA"/>
    <property type="match status" value="1"/>
</dbReference>
<dbReference type="PROSITE" id="PS50404">
    <property type="entry name" value="GST_NTER"/>
    <property type="match status" value="1"/>
</dbReference>
<proteinExistence type="predicted"/>
<name>A0A9X2AQK3_9BURK</name>
<protein>
    <submittedName>
        <fullName evidence="2">Glutathione S-transferase family protein</fullName>
    </submittedName>
</protein>
<dbReference type="RefSeq" id="WP_243305877.1">
    <property type="nucleotide sequence ID" value="NZ_JALGBI010000001.1"/>
</dbReference>
<gene>
    <name evidence="2" type="ORF">MMF98_08670</name>
</gene>
<evidence type="ECO:0000313" key="3">
    <source>
        <dbReference type="Proteomes" id="UP001139447"/>
    </source>
</evidence>
<dbReference type="Proteomes" id="UP001139447">
    <property type="component" value="Unassembled WGS sequence"/>
</dbReference>
<dbReference type="SUPFAM" id="SSF47616">
    <property type="entry name" value="GST C-terminal domain-like"/>
    <property type="match status" value="1"/>
</dbReference>
<organism evidence="2 3">
    <name type="scientific">Variovorax terrae</name>
    <dbReference type="NCBI Taxonomy" id="2923278"/>
    <lineage>
        <taxon>Bacteria</taxon>
        <taxon>Pseudomonadati</taxon>
        <taxon>Pseudomonadota</taxon>
        <taxon>Betaproteobacteria</taxon>
        <taxon>Burkholderiales</taxon>
        <taxon>Comamonadaceae</taxon>
        <taxon>Variovorax</taxon>
    </lineage>
</organism>
<dbReference type="InterPro" id="IPR036282">
    <property type="entry name" value="Glutathione-S-Trfase_C_sf"/>
</dbReference>
<evidence type="ECO:0000259" key="1">
    <source>
        <dbReference type="PROSITE" id="PS50404"/>
    </source>
</evidence>
<keyword evidence="3" id="KW-1185">Reference proteome</keyword>
<dbReference type="Pfam" id="PF13410">
    <property type="entry name" value="GST_C_2"/>
    <property type="match status" value="1"/>
</dbReference>
<dbReference type="InterPro" id="IPR004045">
    <property type="entry name" value="Glutathione_S-Trfase_N"/>
</dbReference>
<accession>A0A9X2AQK3</accession>
<dbReference type="CDD" id="cd00570">
    <property type="entry name" value="GST_N_family"/>
    <property type="match status" value="1"/>
</dbReference>
<dbReference type="EMBL" id="JALGBI010000001">
    <property type="protein sequence ID" value="MCJ0763281.1"/>
    <property type="molecule type" value="Genomic_DNA"/>
</dbReference>
<reference evidence="2" key="1">
    <citation type="submission" date="2022-03" db="EMBL/GenBank/DDBJ databases">
        <authorList>
            <person name="Woo C.Y."/>
        </authorList>
    </citation>
    <scope>NUCLEOTIDE SEQUENCE</scope>
    <source>
        <strain evidence="2">CYS-02</strain>
    </source>
</reference>
<dbReference type="InterPro" id="IPR036249">
    <property type="entry name" value="Thioredoxin-like_sf"/>
</dbReference>
<sequence>MSDLILHHYPTSPFSEKVRLILGYKKLPWKSVTIPAIMPKPDVLALTGGYRKTPFLQIGADIYCDSALICDVLEHRQATPTLYPPHNKGLARVLAQWADSTLFWAAMAYTLQPKGAATLFTDPALGKAFGEDRGKMSVNMTRLRPADAAAAYRSYLRRLANMLEEHPFLLGDAPCVADFAVYHPLWFSRVRVPSMAGILDATPGVLAWMDRMAAIGHGPSQELGSADAIAIAARATPAALADEPFQDEHGIALGSRVTVTAESFGPESTEGELLAATRMHYTLRRSDERAGTVHVHFPRIGYVLRKAEG</sequence>
<feature type="domain" description="GST N-terminal" evidence="1">
    <location>
        <begin position="2"/>
        <end position="81"/>
    </location>
</feature>
<dbReference type="CDD" id="cd00299">
    <property type="entry name" value="GST_C_family"/>
    <property type="match status" value="1"/>
</dbReference>
<dbReference type="AlphaFoldDB" id="A0A9X2AQK3"/>
<dbReference type="SUPFAM" id="SSF52833">
    <property type="entry name" value="Thioredoxin-like"/>
    <property type="match status" value="1"/>
</dbReference>
<dbReference type="GO" id="GO:0005737">
    <property type="term" value="C:cytoplasm"/>
    <property type="evidence" value="ECO:0007669"/>
    <property type="project" value="TreeGrafter"/>
</dbReference>
<evidence type="ECO:0000313" key="2">
    <source>
        <dbReference type="EMBL" id="MCJ0763281.1"/>
    </source>
</evidence>
<dbReference type="InterPro" id="IPR050983">
    <property type="entry name" value="GST_Omega/HSP26"/>
</dbReference>